<comment type="similarity">
    <text evidence="4 9 10">Belongs to the HisA/HisF family.</text>
</comment>
<keyword evidence="8 9" id="KW-0413">Isomerase</keyword>
<dbReference type="Gene3D" id="3.20.20.70">
    <property type="entry name" value="Aldolase class I"/>
    <property type="match status" value="1"/>
</dbReference>
<dbReference type="RefSeq" id="WP_153864104.1">
    <property type="nucleotide sequence ID" value="NZ_WJQS01000015.1"/>
</dbReference>
<evidence type="ECO:0000313" key="11">
    <source>
        <dbReference type="EMBL" id="MRI86439.1"/>
    </source>
</evidence>
<comment type="catalytic activity">
    <reaction evidence="1 9">
        <text>1-(5-phospho-beta-D-ribosyl)-5-[(5-phospho-beta-D-ribosylamino)methylideneamino]imidazole-4-carboxamide = 5-[(5-phospho-1-deoxy-D-ribulos-1-ylimino)methylamino]-1-(5-phospho-beta-D-ribosyl)imidazole-4-carboxamide</text>
        <dbReference type="Rhea" id="RHEA:15469"/>
        <dbReference type="ChEBI" id="CHEBI:58435"/>
        <dbReference type="ChEBI" id="CHEBI:58525"/>
        <dbReference type="EC" id="5.3.1.16"/>
    </reaction>
</comment>
<comment type="subcellular location">
    <subcellularLocation>
        <location evidence="2 9">Cytoplasm</location>
    </subcellularLocation>
</comment>
<comment type="caution">
    <text evidence="11">The sequence shown here is derived from an EMBL/GenBank/DDBJ whole genome shotgun (WGS) entry which is preliminary data.</text>
</comment>
<dbReference type="InterPro" id="IPR006062">
    <property type="entry name" value="His_biosynth"/>
</dbReference>
<dbReference type="PANTHER" id="PTHR43090">
    <property type="entry name" value="1-(5-PHOSPHORIBOSYL)-5-[(5-PHOSPHORIBOSYLAMINO)METHYLIDENEAMINO] IMIDAZOLE-4-CARBOXAMIDE ISOMERASE"/>
    <property type="match status" value="1"/>
</dbReference>
<dbReference type="GO" id="GO:0000105">
    <property type="term" value="P:L-histidine biosynthetic process"/>
    <property type="evidence" value="ECO:0007669"/>
    <property type="project" value="UniProtKB-UniRule"/>
</dbReference>
<reference evidence="11 12" key="1">
    <citation type="submission" date="2019-11" db="EMBL/GenBank/DDBJ databases">
        <title>Characterisation of Fundicoccus ignavus gen. nov. sp. nov., a novel genus of the family Aerococcaceae isolated from bulk tank milk.</title>
        <authorList>
            <person name="Siebert A."/>
            <person name="Huptas C."/>
            <person name="Wenning M."/>
            <person name="Scherer S."/>
            <person name="Doll E.V."/>
        </authorList>
    </citation>
    <scope>NUCLEOTIDE SEQUENCE [LARGE SCALE GENOMIC DNA]</scope>
    <source>
        <strain evidence="11 12">WS4759</strain>
    </source>
</reference>
<evidence type="ECO:0000256" key="6">
    <source>
        <dbReference type="ARBA" id="ARBA00022605"/>
    </source>
</evidence>
<keyword evidence="7 9" id="KW-0368">Histidine biosynthesis</keyword>
<dbReference type="EC" id="5.3.1.16" evidence="9"/>
<keyword evidence="6 9" id="KW-0028">Amino-acid biosynthesis</keyword>
<comment type="pathway">
    <text evidence="3 9">Amino-acid biosynthesis; L-histidine biosynthesis; L-histidine from 5-phospho-alpha-D-ribose 1-diphosphate: step 4/9.</text>
</comment>
<dbReference type="SUPFAM" id="SSF51366">
    <property type="entry name" value="Ribulose-phoshate binding barrel"/>
    <property type="match status" value="1"/>
</dbReference>
<dbReference type="AlphaFoldDB" id="A0A6I2GMI4"/>
<feature type="active site" description="Proton donor" evidence="9">
    <location>
        <position position="130"/>
    </location>
</feature>
<dbReference type="InterPro" id="IPR013785">
    <property type="entry name" value="Aldolase_TIM"/>
</dbReference>
<accession>A0A6I2GMI4</accession>
<feature type="active site" description="Proton acceptor" evidence="9">
    <location>
        <position position="8"/>
    </location>
</feature>
<evidence type="ECO:0000256" key="1">
    <source>
        <dbReference type="ARBA" id="ARBA00000901"/>
    </source>
</evidence>
<keyword evidence="12" id="KW-1185">Reference proteome</keyword>
<sequence>MKIIPAIDLIDGQSVRLTQGDYDDRILMPKTPAEAIQYYSQFPQVARIHVVDLMGALQQEALETNVIQQLKQLTDLPLEIGGGLRNHQTIDKYAKIGIDYFILGSRAILDVEWLKEVVERYPKRVFVGLDARDEDIYVNGWKENSGRQLNEYMAEIEALDIAGIIYTDIDRDGMEAGPNVERTAALQRQTRHLVVASGGVRGQVDLTALKVAGVTEAIVGKAAQNDEFWKGLE</sequence>
<evidence type="ECO:0000256" key="9">
    <source>
        <dbReference type="HAMAP-Rule" id="MF_01014"/>
    </source>
</evidence>
<dbReference type="InterPro" id="IPR023016">
    <property type="entry name" value="HisA/PriA"/>
</dbReference>
<gene>
    <name evidence="9" type="primary">hisA</name>
    <name evidence="11" type="ORF">GIY09_11340</name>
</gene>
<dbReference type="UniPathway" id="UPA00031">
    <property type="reaction ID" value="UER00009"/>
</dbReference>
<evidence type="ECO:0000256" key="3">
    <source>
        <dbReference type="ARBA" id="ARBA00005133"/>
    </source>
</evidence>
<evidence type="ECO:0000256" key="5">
    <source>
        <dbReference type="ARBA" id="ARBA00022490"/>
    </source>
</evidence>
<dbReference type="Pfam" id="PF00977">
    <property type="entry name" value="His_biosynth"/>
    <property type="match status" value="1"/>
</dbReference>
<evidence type="ECO:0000256" key="4">
    <source>
        <dbReference type="ARBA" id="ARBA00009667"/>
    </source>
</evidence>
<dbReference type="InterPro" id="IPR044524">
    <property type="entry name" value="Isoase_HisA-like"/>
</dbReference>
<dbReference type="GO" id="GO:0005737">
    <property type="term" value="C:cytoplasm"/>
    <property type="evidence" value="ECO:0007669"/>
    <property type="project" value="UniProtKB-SubCell"/>
</dbReference>
<evidence type="ECO:0000256" key="8">
    <source>
        <dbReference type="ARBA" id="ARBA00023235"/>
    </source>
</evidence>
<dbReference type="EMBL" id="WJQS01000015">
    <property type="protein sequence ID" value="MRI86439.1"/>
    <property type="molecule type" value="Genomic_DNA"/>
</dbReference>
<protein>
    <recommendedName>
        <fullName evidence="9">1-(5-phosphoribosyl)-5-[(5-phosphoribosylamino)methylideneamino] imidazole-4-carboxamide isomerase</fullName>
        <ecNumber evidence="9">5.3.1.16</ecNumber>
    </recommendedName>
    <alternativeName>
        <fullName evidence="9">Phosphoribosylformimino-5-aminoimidazole carboxamide ribotide isomerase</fullName>
    </alternativeName>
</protein>
<dbReference type="Proteomes" id="UP000430975">
    <property type="component" value="Unassembled WGS sequence"/>
</dbReference>
<evidence type="ECO:0000256" key="2">
    <source>
        <dbReference type="ARBA" id="ARBA00004496"/>
    </source>
</evidence>
<keyword evidence="5 9" id="KW-0963">Cytoplasm</keyword>
<name>A0A6I2GMI4_9LACT</name>
<dbReference type="GO" id="GO:0000162">
    <property type="term" value="P:L-tryptophan biosynthetic process"/>
    <property type="evidence" value="ECO:0007669"/>
    <property type="project" value="TreeGrafter"/>
</dbReference>
<dbReference type="GO" id="GO:0003949">
    <property type="term" value="F:1-(5-phosphoribosyl)-5-[(5-phosphoribosylamino)methylideneamino]imidazole-4-carboxamide isomerase activity"/>
    <property type="evidence" value="ECO:0007669"/>
    <property type="project" value="UniProtKB-UniRule"/>
</dbReference>
<proteinExistence type="inferred from homology"/>
<dbReference type="InterPro" id="IPR011060">
    <property type="entry name" value="RibuloseP-bd_barrel"/>
</dbReference>
<organism evidence="11 12">
    <name type="scientific">Fundicoccus ignavus</name>
    <dbReference type="NCBI Taxonomy" id="2664442"/>
    <lineage>
        <taxon>Bacteria</taxon>
        <taxon>Bacillati</taxon>
        <taxon>Bacillota</taxon>
        <taxon>Bacilli</taxon>
        <taxon>Lactobacillales</taxon>
        <taxon>Aerococcaceae</taxon>
        <taxon>Fundicoccus</taxon>
    </lineage>
</organism>
<dbReference type="FunFam" id="3.20.20.70:FF:000009">
    <property type="entry name" value="1-(5-phosphoribosyl)-5-[(5-phosphoribosylamino)methylideneamino] imidazole-4-carboxamide isomerase"/>
    <property type="match status" value="1"/>
</dbReference>
<dbReference type="CDD" id="cd04732">
    <property type="entry name" value="HisA"/>
    <property type="match status" value="1"/>
</dbReference>
<dbReference type="HAMAP" id="MF_01014">
    <property type="entry name" value="HisA"/>
    <property type="match status" value="1"/>
</dbReference>
<evidence type="ECO:0000256" key="7">
    <source>
        <dbReference type="ARBA" id="ARBA00023102"/>
    </source>
</evidence>
<evidence type="ECO:0000256" key="10">
    <source>
        <dbReference type="RuleBase" id="RU003657"/>
    </source>
</evidence>
<evidence type="ECO:0000313" key="12">
    <source>
        <dbReference type="Proteomes" id="UP000430975"/>
    </source>
</evidence>
<dbReference type="PANTHER" id="PTHR43090:SF2">
    <property type="entry name" value="1-(5-PHOSPHORIBOSYL)-5-[(5-PHOSPHORIBOSYLAMINO)METHYLIDENEAMINO] IMIDAZOLE-4-CARBOXAMIDE ISOMERASE"/>
    <property type="match status" value="1"/>
</dbReference>